<dbReference type="AlphaFoldDB" id="A0A940WP94"/>
<gene>
    <name evidence="1" type="ORF">JOL79_14535</name>
</gene>
<sequence>MTSTEPTSLRVAAARNNADWCASVCRSHGNTSAFGEKAWWSVRRTPVYYPDAITLLDDVVPADFLTEIDMASPGCSVKDSFVTLDLAPMGFSELFAAQWIHRPPGPAVPATLRTERVSTASRLRDWQAAWHGDDDVPDVFRPALLDDPSVLVLAFHDGGGLHGGAVLNHSAGLVGLSNLFAVEGCDVADIWASAISAAAGHFPEVPLVGYEHGDDLAPALANGFGVLGTLRVWLHS</sequence>
<proteinExistence type="predicted"/>
<accession>A0A940WP94</accession>
<reference evidence="1" key="1">
    <citation type="submission" date="2021-02" db="EMBL/GenBank/DDBJ databases">
        <title>Draft genome sequence of Microbispora sp. RL4-1S isolated from rice leaves in Thailand.</title>
        <authorList>
            <person name="Muangham S."/>
            <person name="Duangmal K."/>
        </authorList>
    </citation>
    <scope>NUCLEOTIDE SEQUENCE</scope>
    <source>
        <strain evidence="1">RL4-1S</strain>
    </source>
</reference>
<comment type="caution">
    <text evidence="1">The sequence shown here is derived from an EMBL/GenBank/DDBJ whole genome shotgun (WGS) entry which is preliminary data.</text>
</comment>
<dbReference type="EMBL" id="JAFCNB010000006">
    <property type="protein sequence ID" value="MBP2705030.1"/>
    <property type="molecule type" value="Genomic_DNA"/>
</dbReference>
<name>A0A940WP94_9ACTN</name>
<dbReference type="RefSeq" id="WP_210156300.1">
    <property type="nucleotide sequence ID" value="NZ_JAFCNB010000006.1"/>
</dbReference>
<organism evidence="1 2">
    <name type="scientific">Microbispora oryzae</name>
    <dbReference type="NCBI Taxonomy" id="2806554"/>
    <lineage>
        <taxon>Bacteria</taxon>
        <taxon>Bacillati</taxon>
        <taxon>Actinomycetota</taxon>
        <taxon>Actinomycetes</taxon>
        <taxon>Streptosporangiales</taxon>
        <taxon>Streptosporangiaceae</taxon>
        <taxon>Microbispora</taxon>
    </lineage>
</organism>
<evidence type="ECO:0000313" key="1">
    <source>
        <dbReference type="EMBL" id="MBP2705030.1"/>
    </source>
</evidence>
<protein>
    <submittedName>
        <fullName evidence="1">Uncharacterized protein</fullName>
    </submittedName>
</protein>
<evidence type="ECO:0000313" key="2">
    <source>
        <dbReference type="Proteomes" id="UP000674234"/>
    </source>
</evidence>
<keyword evidence="2" id="KW-1185">Reference proteome</keyword>
<dbReference type="Proteomes" id="UP000674234">
    <property type="component" value="Unassembled WGS sequence"/>
</dbReference>